<dbReference type="EMBL" id="LXQA011244584">
    <property type="protein sequence ID" value="MCI90433.1"/>
    <property type="molecule type" value="Genomic_DNA"/>
</dbReference>
<protein>
    <submittedName>
        <fullName evidence="1">Uncharacterized protein</fullName>
    </submittedName>
</protein>
<organism evidence="1 2">
    <name type="scientific">Trifolium medium</name>
    <dbReference type="NCBI Taxonomy" id="97028"/>
    <lineage>
        <taxon>Eukaryota</taxon>
        <taxon>Viridiplantae</taxon>
        <taxon>Streptophyta</taxon>
        <taxon>Embryophyta</taxon>
        <taxon>Tracheophyta</taxon>
        <taxon>Spermatophyta</taxon>
        <taxon>Magnoliopsida</taxon>
        <taxon>eudicotyledons</taxon>
        <taxon>Gunneridae</taxon>
        <taxon>Pentapetalae</taxon>
        <taxon>rosids</taxon>
        <taxon>fabids</taxon>
        <taxon>Fabales</taxon>
        <taxon>Fabaceae</taxon>
        <taxon>Papilionoideae</taxon>
        <taxon>50 kb inversion clade</taxon>
        <taxon>NPAAA clade</taxon>
        <taxon>Hologalegina</taxon>
        <taxon>IRL clade</taxon>
        <taxon>Trifolieae</taxon>
        <taxon>Trifolium</taxon>
    </lineage>
</organism>
<name>A0A392VSG2_9FABA</name>
<dbReference type="Proteomes" id="UP000265520">
    <property type="component" value="Unassembled WGS sequence"/>
</dbReference>
<sequence length="25" mass="2571">MICLVSGGGGSFLKEQGSGAIFLWL</sequence>
<feature type="non-terminal residue" evidence="1">
    <location>
        <position position="25"/>
    </location>
</feature>
<keyword evidence="2" id="KW-1185">Reference proteome</keyword>
<comment type="caution">
    <text evidence="1">The sequence shown here is derived from an EMBL/GenBank/DDBJ whole genome shotgun (WGS) entry which is preliminary data.</text>
</comment>
<dbReference type="AlphaFoldDB" id="A0A392VSG2"/>
<evidence type="ECO:0000313" key="2">
    <source>
        <dbReference type="Proteomes" id="UP000265520"/>
    </source>
</evidence>
<evidence type="ECO:0000313" key="1">
    <source>
        <dbReference type="EMBL" id="MCI90433.1"/>
    </source>
</evidence>
<accession>A0A392VSG2</accession>
<proteinExistence type="predicted"/>
<reference evidence="1 2" key="1">
    <citation type="journal article" date="2018" name="Front. Plant Sci.">
        <title>Red Clover (Trifolium pratense) and Zigzag Clover (T. medium) - A Picture of Genomic Similarities and Differences.</title>
        <authorList>
            <person name="Dluhosova J."/>
            <person name="Istvanek J."/>
            <person name="Nedelnik J."/>
            <person name="Repkova J."/>
        </authorList>
    </citation>
    <scope>NUCLEOTIDE SEQUENCE [LARGE SCALE GENOMIC DNA]</scope>
    <source>
        <strain evidence="2">cv. 10/8</strain>
        <tissue evidence="1">Leaf</tissue>
    </source>
</reference>